<protein>
    <submittedName>
        <fullName evidence="1">Uncharacterized protein</fullName>
    </submittedName>
</protein>
<organism evidence="1 2">
    <name type="scientific">Pyropia yezoensis</name>
    <name type="common">Susabi-nori</name>
    <name type="synonym">Porphyra yezoensis</name>
    <dbReference type="NCBI Taxonomy" id="2788"/>
    <lineage>
        <taxon>Eukaryota</taxon>
        <taxon>Rhodophyta</taxon>
        <taxon>Bangiophyceae</taxon>
        <taxon>Bangiales</taxon>
        <taxon>Bangiaceae</taxon>
        <taxon>Pyropia</taxon>
    </lineage>
</organism>
<keyword evidence="2" id="KW-1185">Reference proteome</keyword>
<reference evidence="1" key="1">
    <citation type="submission" date="2019-11" db="EMBL/GenBank/DDBJ databases">
        <title>Nori genome reveals adaptations in red seaweeds to the harsh intertidal environment.</title>
        <authorList>
            <person name="Wang D."/>
            <person name="Mao Y."/>
        </authorList>
    </citation>
    <scope>NUCLEOTIDE SEQUENCE</scope>
    <source>
        <tissue evidence="1">Gametophyte</tissue>
    </source>
</reference>
<name>A0ACC3C8G1_PYRYE</name>
<dbReference type="EMBL" id="CM020619">
    <property type="protein sequence ID" value="KAK1866270.1"/>
    <property type="molecule type" value="Genomic_DNA"/>
</dbReference>
<evidence type="ECO:0000313" key="1">
    <source>
        <dbReference type="EMBL" id="KAK1866270.1"/>
    </source>
</evidence>
<dbReference type="Proteomes" id="UP000798662">
    <property type="component" value="Chromosome 2"/>
</dbReference>
<accession>A0ACC3C8G1</accession>
<evidence type="ECO:0000313" key="2">
    <source>
        <dbReference type="Proteomes" id="UP000798662"/>
    </source>
</evidence>
<sequence>MYTSNAKLALGLFHGCIGFITAYQSDGTAVSLTLTEAVLDIEAAFEAGMVHTAVSRVSNSSHVYVKSFNPLRLYADPAVVKLYLKTLVRV</sequence>
<gene>
    <name evidence="1" type="ORF">I4F81_008790</name>
</gene>
<proteinExistence type="predicted"/>
<comment type="caution">
    <text evidence="1">The sequence shown here is derived from an EMBL/GenBank/DDBJ whole genome shotgun (WGS) entry which is preliminary data.</text>
</comment>